<feature type="transmembrane region" description="Helical" evidence="2">
    <location>
        <begin position="219"/>
        <end position="239"/>
    </location>
</feature>
<feature type="transmembrane region" description="Helical" evidence="2">
    <location>
        <begin position="20"/>
        <end position="37"/>
    </location>
</feature>
<keyword evidence="2" id="KW-0472">Membrane</keyword>
<dbReference type="RefSeq" id="WP_131583769.1">
    <property type="nucleotide sequence ID" value="NZ_SJZJ01000016.1"/>
</dbReference>
<feature type="coiled-coil region" evidence="1">
    <location>
        <begin position="115"/>
        <end position="149"/>
    </location>
</feature>
<organism evidence="3 4">
    <name type="scientific">Nocardioides jejuensis</name>
    <dbReference type="NCBI Taxonomy" id="2502782"/>
    <lineage>
        <taxon>Bacteria</taxon>
        <taxon>Bacillati</taxon>
        <taxon>Actinomycetota</taxon>
        <taxon>Actinomycetes</taxon>
        <taxon>Propionibacteriales</taxon>
        <taxon>Nocardioidaceae</taxon>
        <taxon>Nocardioides</taxon>
    </lineage>
</organism>
<keyword evidence="2" id="KW-0812">Transmembrane</keyword>
<keyword evidence="1" id="KW-0175">Coiled coil</keyword>
<name>A0A4R1BZX5_9ACTN</name>
<dbReference type="Proteomes" id="UP000295453">
    <property type="component" value="Unassembled WGS sequence"/>
</dbReference>
<feature type="transmembrane region" description="Helical" evidence="2">
    <location>
        <begin position="188"/>
        <end position="207"/>
    </location>
</feature>
<gene>
    <name evidence="3" type="ORF">EPD65_10235</name>
</gene>
<comment type="caution">
    <text evidence="3">The sequence shown here is derived from an EMBL/GenBank/DDBJ whole genome shotgun (WGS) entry which is preliminary data.</text>
</comment>
<feature type="transmembrane region" description="Helical" evidence="2">
    <location>
        <begin position="156"/>
        <end position="176"/>
    </location>
</feature>
<evidence type="ECO:0000256" key="1">
    <source>
        <dbReference type="SAM" id="Coils"/>
    </source>
</evidence>
<evidence type="ECO:0000313" key="3">
    <source>
        <dbReference type="EMBL" id="TCJ23641.1"/>
    </source>
</evidence>
<reference evidence="3 4" key="1">
    <citation type="submission" date="2019-03" db="EMBL/GenBank/DDBJ databases">
        <authorList>
            <person name="Kim M.K.M."/>
        </authorList>
    </citation>
    <scope>NUCLEOTIDE SEQUENCE [LARGE SCALE GENOMIC DNA]</scope>
    <source>
        <strain evidence="3 4">18JY15-6</strain>
    </source>
</reference>
<proteinExistence type="predicted"/>
<keyword evidence="2" id="KW-1133">Transmembrane helix</keyword>
<dbReference type="OrthoDB" id="3772818at2"/>
<keyword evidence="4" id="KW-1185">Reference proteome</keyword>
<accession>A0A4R1BZX5</accession>
<dbReference type="AlphaFoldDB" id="A0A4R1BZX5"/>
<evidence type="ECO:0000256" key="2">
    <source>
        <dbReference type="SAM" id="Phobius"/>
    </source>
</evidence>
<evidence type="ECO:0000313" key="4">
    <source>
        <dbReference type="Proteomes" id="UP000295453"/>
    </source>
</evidence>
<dbReference type="EMBL" id="SJZJ01000016">
    <property type="protein sequence ID" value="TCJ23641.1"/>
    <property type="molecule type" value="Genomic_DNA"/>
</dbReference>
<protein>
    <submittedName>
        <fullName evidence="3">Zinc ribbon domain-containing protein</fullName>
    </submittedName>
</protein>
<sequence length="302" mass="32956">MSTTRLDTDEIESTRTEKFLAVILTLFLLVGSIWLYLKIGDWVESDDPYSSMTSQQHAVVKTADDAAIAADNAMRQHELATTALDKARADYDLALQAGDPITDLKRTYEHAQASYDAAAATASSAQARNEEAQDAANRVYEEVNKKADRIHDTRGWITAGLRLLLVGGWIAASFGFVRRLRDRESRYLPLGFATIAAGAILSIVFAADYVFDYINPLDLGPIVIAAFGALVTVLTFVAVQRRLVARIPGRRTRKGECPFCGYPVRDHGPYCEGCGREVIASCASCDESRRVGTPHCASCGAN</sequence>